<reference evidence="8" key="1">
    <citation type="submission" date="2020-10" db="EMBL/GenBank/DDBJ databases">
        <authorList>
            <person name="Gilroy R."/>
        </authorList>
    </citation>
    <scope>NUCLEOTIDE SEQUENCE</scope>
    <source>
        <strain evidence="8">CHK190-19873</strain>
    </source>
</reference>
<name>A0A9D1JL55_9FIRM</name>
<evidence type="ECO:0000256" key="4">
    <source>
        <dbReference type="ARBA" id="ARBA00022729"/>
    </source>
</evidence>
<keyword evidence="4" id="KW-0732">Signal</keyword>
<accession>A0A9D1JL55</accession>
<evidence type="ECO:0000256" key="3">
    <source>
        <dbReference type="ARBA" id="ARBA00022679"/>
    </source>
</evidence>
<dbReference type="AlphaFoldDB" id="A0A9D1JL55"/>
<keyword evidence="3" id="KW-0808">Transferase</keyword>
<comment type="subcellular location">
    <subcellularLocation>
        <location evidence="1">Periplasm</location>
    </subcellularLocation>
</comment>
<dbReference type="Pfam" id="PF16822">
    <property type="entry name" value="ALGX"/>
    <property type="match status" value="1"/>
</dbReference>
<dbReference type="GO" id="GO:0042121">
    <property type="term" value="P:alginic acid biosynthetic process"/>
    <property type="evidence" value="ECO:0007669"/>
    <property type="project" value="UniProtKB-KW"/>
</dbReference>
<evidence type="ECO:0000313" key="9">
    <source>
        <dbReference type="Proteomes" id="UP000823935"/>
    </source>
</evidence>
<organism evidence="8 9">
    <name type="scientific">Candidatus Limivivens intestinipullorum</name>
    <dbReference type="NCBI Taxonomy" id="2840858"/>
    <lineage>
        <taxon>Bacteria</taxon>
        <taxon>Bacillati</taxon>
        <taxon>Bacillota</taxon>
        <taxon>Clostridia</taxon>
        <taxon>Lachnospirales</taxon>
        <taxon>Lachnospiraceae</taxon>
        <taxon>Lachnospiraceae incertae sedis</taxon>
        <taxon>Candidatus Limivivens</taxon>
    </lineage>
</organism>
<comment type="pathway">
    <text evidence="2">Glycan biosynthesis; alginate biosynthesis.</text>
</comment>
<evidence type="ECO:0000256" key="1">
    <source>
        <dbReference type="ARBA" id="ARBA00004418"/>
    </source>
</evidence>
<evidence type="ECO:0000256" key="5">
    <source>
        <dbReference type="ARBA" id="ARBA00022764"/>
    </source>
</evidence>
<gene>
    <name evidence="8" type="ORF">IAB44_12880</name>
</gene>
<evidence type="ECO:0000256" key="2">
    <source>
        <dbReference type="ARBA" id="ARBA00005182"/>
    </source>
</evidence>
<dbReference type="InterPro" id="IPR031811">
    <property type="entry name" value="ALGX/ALGJ_SGNH-like"/>
</dbReference>
<dbReference type="EMBL" id="DVIQ01000079">
    <property type="protein sequence ID" value="HIS32418.1"/>
    <property type="molecule type" value="Genomic_DNA"/>
</dbReference>
<evidence type="ECO:0000256" key="6">
    <source>
        <dbReference type="ARBA" id="ARBA00022841"/>
    </source>
</evidence>
<comment type="caution">
    <text evidence="8">The sequence shown here is derived from an EMBL/GenBank/DDBJ whole genome shotgun (WGS) entry which is preliminary data.</text>
</comment>
<keyword evidence="6" id="KW-0016">Alginate biosynthesis</keyword>
<protein>
    <recommendedName>
        <fullName evidence="7">AlgX/AlgJ SGNH hydrolase-like domain-containing protein</fullName>
    </recommendedName>
</protein>
<evidence type="ECO:0000259" key="7">
    <source>
        <dbReference type="Pfam" id="PF16822"/>
    </source>
</evidence>
<evidence type="ECO:0000313" key="8">
    <source>
        <dbReference type="EMBL" id="HIS32418.1"/>
    </source>
</evidence>
<dbReference type="GO" id="GO:0016740">
    <property type="term" value="F:transferase activity"/>
    <property type="evidence" value="ECO:0007669"/>
    <property type="project" value="UniProtKB-KW"/>
</dbReference>
<reference evidence="8" key="2">
    <citation type="journal article" date="2021" name="PeerJ">
        <title>Extensive microbial diversity within the chicken gut microbiome revealed by metagenomics and culture.</title>
        <authorList>
            <person name="Gilroy R."/>
            <person name="Ravi A."/>
            <person name="Getino M."/>
            <person name="Pursley I."/>
            <person name="Horton D.L."/>
            <person name="Alikhan N.F."/>
            <person name="Baker D."/>
            <person name="Gharbi K."/>
            <person name="Hall N."/>
            <person name="Watson M."/>
            <person name="Adriaenssens E.M."/>
            <person name="Foster-Nyarko E."/>
            <person name="Jarju S."/>
            <person name="Secka A."/>
            <person name="Antonio M."/>
            <person name="Oren A."/>
            <person name="Chaudhuri R.R."/>
            <person name="La Ragione R."/>
            <person name="Hildebrand F."/>
            <person name="Pallen M.J."/>
        </authorList>
    </citation>
    <scope>NUCLEOTIDE SEQUENCE</scope>
    <source>
        <strain evidence="8">CHK190-19873</strain>
    </source>
</reference>
<sequence>MKKWQFAYIALFFVICLIPFAGMPFAKAETSAENRTLAAFPSVYTEQEGFNVNFLSDAGDYFQDHFAFRNELVTANALLNGKLLGVSTASGVIQGTDNWLYYKDSLNDFQGTNLLSERSLFNIAHTLSMMQEGLQAKGVRFLFTVAPNKNSLYGENMPYYDSMKVTEENNLARLVPLLESEGVAYADLKSLFESQEEILYHERDSHWNNKGAALAADYLMELLEKEHDSYAHETYTEREDFIGDLDEMLYPAALTPETEIYYDRIQTFAYVGEVESNFDPRITTVNPVKSGSLVMYRDSFGNTLLPFLADTYSSAYFSRGVPYQLSDVDTMAADTVIVERAERFLPEMAENPPVMEAPLALPSGEENTVAEDGVPDVSMALQGTVYKISGWISPEYLDWDSEIYIRLNGEMLYEAFPADVEAGESLRDTGFVLYLGAEKIPAGEAGLEILVEKDGVLNNIASLTVSAQVPATS</sequence>
<proteinExistence type="predicted"/>
<dbReference type="Proteomes" id="UP000823935">
    <property type="component" value="Unassembled WGS sequence"/>
</dbReference>
<dbReference type="GO" id="GO:0042597">
    <property type="term" value="C:periplasmic space"/>
    <property type="evidence" value="ECO:0007669"/>
    <property type="project" value="UniProtKB-SubCell"/>
</dbReference>
<keyword evidence="5" id="KW-0574">Periplasm</keyword>
<feature type="domain" description="AlgX/AlgJ SGNH hydrolase-like" evidence="7">
    <location>
        <begin position="92"/>
        <end position="267"/>
    </location>
</feature>